<comment type="caution">
    <text evidence="5">The sequence shown here is derived from an EMBL/GenBank/DDBJ whole genome shotgun (WGS) entry which is preliminary data.</text>
</comment>
<feature type="region of interest" description="Disordered" evidence="3">
    <location>
        <begin position="61"/>
        <end position="92"/>
    </location>
</feature>
<dbReference type="SUPFAM" id="SSF56563">
    <property type="entry name" value="Major capsid protein gp5"/>
    <property type="match status" value="1"/>
</dbReference>
<reference evidence="5 6" key="1">
    <citation type="submission" date="2016-01" db="EMBL/GenBank/DDBJ databases">
        <title>Streptomyces amritsarensis strain MTCC 11845 genome sequencing and assembly.</title>
        <authorList>
            <person name="Sharma D."/>
            <person name="Nair G.R."/>
            <person name="Kaur G."/>
            <person name="Manhas R.K."/>
            <person name="Mayilraj S."/>
        </authorList>
    </citation>
    <scope>NUCLEOTIDE SEQUENCE [LARGE SCALE GENOMIC DNA]</scope>
    <source>
        <strain evidence="5 6">MTCC 11845</strain>
    </source>
</reference>
<dbReference type="NCBIfam" id="TIGR01554">
    <property type="entry name" value="major_cap_HK97"/>
    <property type="match status" value="1"/>
</dbReference>
<dbReference type="Pfam" id="PF05065">
    <property type="entry name" value="Phage_capsid"/>
    <property type="match status" value="1"/>
</dbReference>
<evidence type="ECO:0000313" key="5">
    <source>
        <dbReference type="EMBL" id="OLZ72566.1"/>
    </source>
</evidence>
<dbReference type="Proteomes" id="UP000187151">
    <property type="component" value="Unassembled WGS sequence"/>
</dbReference>
<keyword evidence="6" id="KW-1185">Reference proteome</keyword>
<feature type="domain" description="Phage capsid-like C-terminal" evidence="4">
    <location>
        <begin position="211"/>
        <end position="491"/>
    </location>
</feature>
<dbReference type="InterPro" id="IPR024455">
    <property type="entry name" value="Phage_capsid"/>
</dbReference>
<evidence type="ECO:0000256" key="3">
    <source>
        <dbReference type="SAM" id="MobiDB-lite"/>
    </source>
</evidence>
<accession>A0ABX3G9F2</accession>
<comment type="subcellular location">
    <subcellularLocation>
        <location evidence="1">Virion</location>
    </subcellularLocation>
</comment>
<evidence type="ECO:0000256" key="2">
    <source>
        <dbReference type="SAM" id="Coils"/>
    </source>
</evidence>
<dbReference type="RefSeq" id="WP_076043239.1">
    <property type="nucleotide sequence ID" value="NZ_MQUR01000005.1"/>
</dbReference>
<feature type="compositionally biased region" description="Basic and acidic residues" evidence="3">
    <location>
        <begin position="61"/>
        <end position="73"/>
    </location>
</feature>
<protein>
    <submittedName>
        <fullName evidence="5">Capsid protein</fullName>
    </submittedName>
</protein>
<evidence type="ECO:0000256" key="1">
    <source>
        <dbReference type="ARBA" id="ARBA00004328"/>
    </source>
</evidence>
<evidence type="ECO:0000313" key="6">
    <source>
        <dbReference type="Proteomes" id="UP000187151"/>
    </source>
</evidence>
<evidence type="ECO:0000259" key="4">
    <source>
        <dbReference type="Pfam" id="PF05065"/>
    </source>
</evidence>
<dbReference type="EMBL" id="MQUR01000005">
    <property type="protein sequence ID" value="OLZ72566.1"/>
    <property type="molecule type" value="Genomic_DNA"/>
</dbReference>
<dbReference type="Gene3D" id="3.30.2400.10">
    <property type="entry name" value="Major capsid protein gp5"/>
    <property type="match status" value="1"/>
</dbReference>
<gene>
    <name evidence="5" type="ORF">AVW11_04015</name>
</gene>
<proteinExistence type="predicted"/>
<keyword evidence="2" id="KW-0175">Coiled coil</keyword>
<sequence length="496" mass="53873">MELSHSQAVIRLKDIQAELERLGEQPELTSADEQVFDELTREFAEVDDHRRQLERKAALERVRSATTATERRPAATRIEGGTPTSARDGYDLDPILHPDSVEEQRFRNPWDLSEVRTFGQTKAQVARELRARSLSAIERMSGADDRVRQAASVIIERWDDGDSRLAKLCLATSSPEYMRAWSKCASGKGHMITPEEQRALERAMSLTDNAGGYLVPFQLDPTVIITANGSTNPLREAARKVVATGDVWNGVSSGAVSWSWDAEAAEVSDDSTTWAQPTVPVHKASGFVPISIEALEDEANVTQEVARLLAFGKDTLESAAFITGSGSGQPTGLVTALAGGSSEVAPTTVETFAAADVYKLDNALPARYRANASWVANRAVYNLIRQFDTSGGSQMWERIGADVPPMLVGRPALEAEDMDGTFSAAATANNYLLAYGDLSAFVIADRVGMTVEFIPHLFATGNNRPSGQRGWFAYYRVGSDVVNDSAVRLLNVATTA</sequence>
<name>A0ABX3G9F2_9ACTN</name>
<dbReference type="InterPro" id="IPR054612">
    <property type="entry name" value="Phage_capsid-like_C"/>
</dbReference>
<feature type="coiled-coil region" evidence="2">
    <location>
        <begin position="5"/>
        <end position="56"/>
    </location>
</feature>
<organism evidence="5 6">
    <name type="scientific">Streptomyces amritsarensis</name>
    <dbReference type="NCBI Taxonomy" id="681158"/>
    <lineage>
        <taxon>Bacteria</taxon>
        <taxon>Bacillati</taxon>
        <taxon>Actinomycetota</taxon>
        <taxon>Actinomycetes</taxon>
        <taxon>Kitasatosporales</taxon>
        <taxon>Streptomycetaceae</taxon>
        <taxon>Streptomyces</taxon>
    </lineage>
</organism>